<evidence type="ECO:0000313" key="2">
    <source>
        <dbReference type="Proteomes" id="UP000265520"/>
    </source>
</evidence>
<comment type="caution">
    <text evidence="1">The sequence shown here is derived from an EMBL/GenBank/DDBJ whole genome shotgun (WGS) entry which is preliminary data.</text>
</comment>
<sequence length="55" mass="6392">MTYLTLDQYRWCPKKCCGRVEWTDEVVRRDVGEEVRLTKCIVVGSANAVGEGERW</sequence>
<dbReference type="EMBL" id="LXQA010358503">
    <property type="protein sequence ID" value="MCI46510.1"/>
    <property type="molecule type" value="Genomic_DNA"/>
</dbReference>
<keyword evidence="2" id="KW-1185">Reference proteome</keyword>
<dbReference type="Proteomes" id="UP000265520">
    <property type="component" value="Unassembled WGS sequence"/>
</dbReference>
<protein>
    <submittedName>
        <fullName evidence="1">Uncharacterized protein</fullName>
    </submittedName>
</protein>
<name>A0A392SEZ1_9FABA</name>
<accession>A0A392SEZ1</accession>
<feature type="non-terminal residue" evidence="1">
    <location>
        <position position="55"/>
    </location>
</feature>
<dbReference type="AlphaFoldDB" id="A0A392SEZ1"/>
<organism evidence="1 2">
    <name type="scientific">Trifolium medium</name>
    <dbReference type="NCBI Taxonomy" id="97028"/>
    <lineage>
        <taxon>Eukaryota</taxon>
        <taxon>Viridiplantae</taxon>
        <taxon>Streptophyta</taxon>
        <taxon>Embryophyta</taxon>
        <taxon>Tracheophyta</taxon>
        <taxon>Spermatophyta</taxon>
        <taxon>Magnoliopsida</taxon>
        <taxon>eudicotyledons</taxon>
        <taxon>Gunneridae</taxon>
        <taxon>Pentapetalae</taxon>
        <taxon>rosids</taxon>
        <taxon>fabids</taxon>
        <taxon>Fabales</taxon>
        <taxon>Fabaceae</taxon>
        <taxon>Papilionoideae</taxon>
        <taxon>50 kb inversion clade</taxon>
        <taxon>NPAAA clade</taxon>
        <taxon>Hologalegina</taxon>
        <taxon>IRL clade</taxon>
        <taxon>Trifolieae</taxon>
        <taxon>Trifolium</taxon>
    </lineage>
</organism>
<evidence type="ECO:0000313" key="1">
    <source>
        <dbReference type="EMBL" id="MCI46510.1"/>
    </source>
</evidence>
<reference evidence="1 2" key="1">
    <citation type="journal article" date="2018" name="Front. Plant Sci.">
        <title>Red Clover (Trifolium pratense) and Zigzag Clover (T. medium) - A Picture of Genomic Similarities and Differences.</title>
        <authorList>
            <person name="Dluhosova J."/>
            <person name="Istvanek J."/>
            <person name="Nedelnik J."/>
            <person name="Repkova J."/>
        </authorList>
    </citation>
    <scope>NUCLEOTIDE SEQUENCE [LARGE SCALE GENOMIC DNA]</scope>
    <source>
        <strain evidence="2">cv. 10/8</strain>
        <tissue evidence="1">Leaf</tissue>
    </source>
</reference>
<proteinExistence type="predicted"/>